<evidence type="ECO:0000256" key="1">
    <source>
        <dbReference type="SAM" id="MobiDB-lite"/>
    </source>
</evidence>
<protein>
    <recommendedName>
        <fullName evidence="3">DUF4126 domain-containing protein</fullName>
    </recommendedName>
</protein>
<evidence type="ECO:0000313" key="5">
    <source>
        <dbReference type="Proteomes" id="UP000693970"/>
    </source>
</evidence>
<dbReference type="OrthoDB" id="47653at2759"/>
<feature type="region of interest" description="Disordered" evidence="1">
    <location>
        <begin position="231"/>
        <end position="374"/>
    </location>
</feature>
<sequence>MASFWDYVSSSALSLTVSGNTGISPFLTLLLLGVVENADPNLLNMGGTMEAILASWYSIAVLSILTLLEVIGKCIPAVDEIIDSVEVFVVPVISIFGTLGTLGVFDLVTNAFGGEENSGEMMIPMDQEGQRMLGDAGSTFLTVWKVILVLWGIGLALLIHFFKMIIRISGLVCCLGCCQPCITVLEITAVCCGVIFAIFIRPIAIAFCVIFLIAAAYTIYVKCSTKKGDEDVPDGNITTTSGNEQPKPSPAASEQPDENPGDAPQDVENPPPELEDNYDHYNSDLESFPPPLAPSSAPSEVMYTGMTPIPPPPASNPNYVADFETPVAIAVPIEEGDKQKSLPEEKTKRKSNARSNSNSSNEKDEKKNNSAIVY</sequence>
<feature type="transmembrane region" description="Helical" evidence="2">
    <location>
        <begin position="141"/>
        <end position="159"/>
    </location>
</feature>
<evidence type="ECO:0000313" key="4">
    <source>
        <dbReference type="EMBL" id="KAG7374314.1"/>
    </source>
</evidence>
<keyword evidence="2" id="KW-0812">Transmembrane</keyword>
<reference evidence="4" key="1">
    <citation type="journal article" date="2021" name="Sci. Rep.">
        <title>Diploid genomic architecture of Nitzschia inconspicua, an elite biomass production diatom.</title>
        <authorList>
            <person name="Oliver A."/>
            <person name="Podell S."/>
            <person name="Pinowska A."/>
            <person name="Traller J.C."/>
            <person name="Smith S.R."/>
            <person name="McClure R."/>
            <person name="Beliaev A."/>
            <person name="Bohutskyi P."/>
            <person name="Hill E.A."/>
            <person name="Rabines A."/>
            <person name="Zheng H."/>
            <person name="Allen L.Z."/>
            <person name="Kuo A."/>
            <person name="Grigoriev I.V."/>
            <person name="Allen A.E."/>
            <person name="Hazlebeck D."/>
            <person name="Allen E.E."/>
        </authorList>
    </citation>
    <scope>NUCLEOTIDE SEQUENCE</scope>
    <source>
        <strain evidence="4">Hildebrandi</strain>
    </source>
</reference>
<keyword evidence="2" id="KW-1133">Transmembrane helix</keyword>
<feature type="transmembrane region" description="Helical" evidence="2">
    <location>
        <begin position="12"/>
        <end position="35"/>
    </location>
</feature>
<dbReference type="AlphaFoldDB" id="A0A9K3M524"/>
<evidence type="ECO:0000259" key="3">
    <source>
        <dbReference type="Pfam" id="PF13548"/>
    </source>
</evidence>
<feature type="compositionally biased region" description="Basic and acidic residues" evidence="1">
    <location>
        <begin position="335"/>
        <end position="347"/>
    </location>
</feature>
<feature type="transmembrane region" description="Helical" evidence="2">
    <location>
        <begin position="203"/>
        <end position="221"/>
    </location>
</feature>
<dbReference type="Proteomes" id="UP000693970">
    <property type="component" value="Unassembled WGS sequence"/>
</dbReference>
<organism evidence="4 5">
    <name type="scientific">Nitzschia inconspicua</name>
    <dbReference type="NCBI Taxonomy" id="303405"/>
    <lineage>
        <taxon>Eukaryota</taxon>
        <taxon>Sar</taxon>
        <taxon>Stramenopiles</taxon>
        <taxon>Ochrophyta</taxon>
        <taxon>Bacillariophyta</taxon>
        <taxon>Bacillariophyceae</taxon>
        <taxon>Bacillariophycidae</taxon>
        <taxon>Bacillariales</taxon>
        <taxon>Bacillariaceae</taxon>
        <taxon>Nitzschia</taxon>
    </lineage>
</organism>
<gene>
    <name evidence="4" type="ORF">IV203_013409</name>
</gene>
<keyword evidence="2" id="KW-0472">Membrane</keyword>
<dbReference type="InterPro" id="IPR025196">
    <property type="entry name" value="DUF4126"/>
</dbReference>
<name>A0A9K3M524_9STRA</name>
<comment type="caution">
    <text evidence="4">The sequence shown here is derived from an EMBL/GenBank/DDBJ whole genome shotgun (WGS) entry which is preliminary data.</text>
</comment>
<dbReference type="Pfam" id="PF13548">
    <property type="entry name" value="DUF4126"/>
    <property type="match status" value="1"/>
</dbReference>
<accession>A0A9K3M524</accession>
<dbReference type="EMBL" id="JAGRRH010000001">
    <property type="protein sequence ID" value="KAG7374314.1"/>
    <property type="molecule type" value="Genomic_DNA"/>
</dbReference>
<feature type="transmembrane region" description="Helical" evidence="2">
    <location>
        <begin position="87"/>
        <end position="105"/>
    </location>
</feature>
<evidence type="ECO:0000256" key="2">
    <source>
        <dbReference type="SAM" id="Phobius"/>
    </source>
</evidence>
<proteinExistence type="predicted"/>
<feature type="compositionally biased region" description="Polar residues" evidence="1">
    <location>
        <begin position="236"/>
        <end position="246"/>
    </location>
</feature>
<keyword evidence="5" id="KW-1185">Reference proteome</keyword>
<feature type="transmembrane region" description="Helical" evidence="2">
    <location>
        <begin position="171"/>
        <end position="197"/>
    </location>
</feature>
<feature type="transmembrane region" description="Helical" evidence="2">
    <location>
        <begin position="55"/>
        <end position="75"/>
    </location>
</feature>
<reference evidence="4" key="2">
    <citation type="submission" date="2021-04" db="EMBL/GenBank/DDBJ databases">
        <authorList>
            <person name="Podell S."/>
        </authorList>
    </citation>
    <scope>NUCLEOTIDE SEQUENCE</scope>
    <source>
        <strain evidence="4">Hildebrandi</strain>
    </source>
</reference>
<feature type="domain" description="DUF4126" evidence="3">
    <location>
        <begin position="13"/>
        <end position="104"/>
    </location>
</feature>